<feature type="compositionally biased region" description="Polar residues" evidence="1">
    <location>
        <begin position="215"/>
        <end position="235"/>
    </location>
</feature>
<proteinExistence type="predicted"/>
<sequence>MPQLFDALPTSRRCPFFDREALYLREPNHHPRPPNYTFQTVNKAAPTKDRPSKAVEYGNKFSTNFVTLTKKMHGGRPRTLHMPKDQSTLSKSTSVPGNLQTDFSPASPKYPRTKRGSSASLSQVEDTMFHTAPSNESLARLETGSQHSMNSSYSAYSPDDGSLNGSVSRFSTMPRTAKKGKITAQQVRDVLKGTLKFSENLIAEDPIMKDHFNQEGANSSPESDNSGTQPEKMTMVSNTTSDRAKLFYMSSEENSEAAESPTDGAHPSKYQNKDLELSDYKLTHGGTLHFGGSNSAKSGGSCITDYKSYTGNVGHRKNSNQKNSGPSPNPLYHDGSSDSSSEEDYT</sequence>
<accession>A0ABQ9ENW8</accession>
<organism evidence="2 3">
    <name type="scientific">Tegillarca granosa</name>
    <name type="common">Malaysian cockle</name>
    <name type="synonym">Anadara granosa</name>
    <dbReference type="NCBI Taxonomy" id="220873"/>
    <lineage>
        <taxon>Eukaryota</taxon>
        <taxon>Metazoa</taxon>
        <taxon>Spiralia</taxon>
        <taxon>Lophotrochozoa</taxon>
        <taxon>Mollusca</taxon>
        <taxon>Bivalvia</taxon>
        <taxon>Autobranchia</taxon>
        <taxon>Pteriomorphia</taxon>
        <taxon>Arcoida</taxon>
        <taxon>Arcoidea</taxon>
        <taxon>Arcidae</taxon>
        <taxon>Tegillarca</taxon>
    </lineage>
</organism>
<feature type="compositionally biased region" description="Polar residues" evidence="1">
    <location>
        <begin position="85"/>
        <end position="104"/>
    </location>
</feature>
<reference evidence="2 3" key="1">
    <citation type="submission" date="2022-12" db="EMBL/GenBank/DDBJ databases">
        <title>Chromosome-level genome of Tegillarca granosa.</title>
        <authorList>
            <person name="Kim J."/>
        </authorList>
    </citation>
    <scope>NUCLEOTIDE SEQUENCE [LARGE SCALE GENOMIC DNA]</scope>
    <source>
        <strain evidence="2">Teg-2019</strain>
        <tissue evidence="2">Adductor muscle</tissue>
    </source>
</reference>
<feature type="compositionally biased region" description="Polar residues" evidence="1">
    <location>
        <begin position="142"/>
        <end position="155"/>
    </location>
</feature>
<name>A0ABQ9ENW8_TEGGR</name>
<gene>
    <name evidence="2" type="ORF">KUTeg_014944</name>
</gene>
<feature type="region of interest" description="Disordered" evidence="1">
    <location>
        <begin position="251"/>
        <end position="270"/>
    </location>
</feature>
<feature type="region of interest" description="Disordered" evidence="1">
    <location>
        <begin position="142"/>
        <end position="161"/>
    </location>
</feature>
<evidence type="ECO:0000256" key="1">
    <source>
        <dbReference type="SAM" id="MobiDB-lite"/>
    </source>
</evidence>
<feature type="compositionally biased region" description="Basic residues" evidence="1">
    <location>
        <begin position="72"/>
        <end position="81"/>
    </location>
</feature>
<dbReference type="Proteomes" id="UP001217089">
    <property type="component" value="Unassembled WGS sequence"/>
</dbReference>
<evidence type="ECO:0000313" key="3">
    <source>
        <dbReference type="Proteomes" id="UP001217089"/>
    </source>
</evidence>
<feature type="region of interest" description="Disordered" evidence="1">
    <location>
        <begin position="211"/>
        <end position="235"/>
    </location>
</feature>
<keyword evidence="3" id="KW-1185">Reference proteome</keyword>
<evidence type="ECO:0000313" key="2">
    <source>
        <dbReference type="EMBL" id="KAJ8306860.1"/>
    </source>
</evidence>
<protein>
    <submittedName>
        <fullName evidence="2">Uncharacterized protein</fullName>
    </submittedName>
</protein>
<comment type="caution">
    <text evidence="2">The sequence shown here is derived from an EMBL/GenBank/DDBJ whole genome shotgun (WGS) entry which is preliminary data.</text>
</comment>
<feature type="region of interest" description="Disordered" evidence="1">
    <location>
        <begin position="289"/>
        <end position="346"/>
    </location>
</feature>
<dbReference type="EMBL" id="JARBDR010000793">
    <property type="protein sequence ID" value="KAJ8306860.1"/>
    <property type="molecule type" value="Genomic_DNA"/>
</dbReference>
<feature type="region of interest" description="Disordered" evidence="1">
    <location>
        <begin position="72"/>
        <end position="122"/>
    </location>
</feature>